<proteinExistence type="predicted"/>
<name>A0A0A9E4J6_ARUDO</name>
<dbReference type="EMBL" id="GBRH01203947">
    <property type="protein sequence ID" value="JAD93948.1"/>
    <property type="molecule type" value="Transcribed_RNA"/>
</dbReference>
<organism evidence="1">
    <name type="scientific">Arundo donax</name>
    <name type="common">Giant reed</name>
    <name type="synonym">Donax arundinaceus</name>
    <dbReference type="NCBI Taxonomy" id="35708"/>
    <lineage>
        <taxon>Eukaryota</taxon>
        <taxon>Viridiplantae</taxon>
        <taxon>Streptophyta</taxon>
        <taxon>Embryophyta</taxon>
        <taxon>Tracheophyta</taxon>
        <taxon>Spermatophyta</taxon>
        <taxon>Magnoliopsida</taxon>
        <taxon>Liliopsida</taxon>
        <taxon>Poales</taxon>
        <taxon>Poaceae</taxon>
        <taxon>PACMAD clade</taxon>
        <taxon>Arundinoideae</taxon>
        <taxon>Arundineae</taxon>
        <taxon>Arundo</taxon>
    </lineage>
</organism>
<accession>A0A0A9E4J6</accession>
<protein>
    <submittedName>
        <fullName evidence="1">Uncharacterized protein</fullName>
    </submittedName>
</protein>
<evidence type="ECO:0000313" key="1">
    <source>
        <dbReference type="EMBL" id="JAD93948.1"/>
    </source>
</evidence>
<reference evidence="1" key="1">
    <citation type="submission" date="2014-09" db="EMBL/GenBank/DDBJ databases">
        <authorList>
            <person name="Magalhaes I.L.F."/>
            <person name="Oliveira U."/>
            <person name="Santos F.R."/>
            <person name="Vidigal T.H.D.A."/>
            <person name="Brescovit A.D."/>
            <person name="Santos A.J."/>
        </authorList>
    </citation>
    <scope>NUCLEOTIDE SEQUENCE</scope>
    <source>
        <tissue evidence="1">Shoot tissue taken approximately 20 cm above the soil surface</tissue>
    </source>
</reference>
<dbReference type="AlphaFoldDB" id="A0A0A9E4J6"/>
<sequence>MVLAEKKIQHPDNVVLIIRIKFLVQHAQQRDLHDSLLVKGRLVFYNLHCNIIVGFCIPAFCNLSEGTLPKHFLDNIPPA</sequence>
<reference evidence="1" key="2">
    <citation type="journal article" date="2015" name="Data Brief">
        <title>Shoot transcriptome of the giant reed, Arundo donax.</title>
        <authorList>
            <person name="Barrero R.A."/>
            <person name="Guerrero F.D."/>
            <person name="Moolhuijzen P."/>
            <person name="Goolsby J.A."/>
            <person name="Tidwell J."/>
            <person name="Bellgard S.E."/>
            <person name="Bellgard M.I."/>
        </authorList>
    </citation>
    <scope>NUCLEOTIDE SEQUENCE</scope>
    <source>
        <tissue evidence="1">Shoot tissue taken approximately 20 cm above the soil surface</tissue>
    </source>
</reference>